<dbReference type="HOGENOM" id="CLU_2122480_0_0_1"/>
<name>D8PPJ4_SCHCM</name>
<dbReference type="GeneID" id="9587809"/>
<dbReference type="AlphaFoldDB" id="D8PPJ4"/>
<dbReference type="InParanoid" id="D8PPJ4"/>
<evidence type="ECO:0000313" key="2">
    <source>
        <dbReference type="Proteomes" id="UP000007431"/>
    </source>
</evidence>
<dbReference type="Proteomes" id="UP000007431">
    <property type="component" value="Unassembled WGS sequence"/>
</dbReference>
<feature type="non-terminal residue" evidence="1">
    <location>
        <position position="114"/>
    </location>
</feature>
<dbReference type="VEuPathDB" id="FungiDB:SCHCODRAFT_02500130"/>
<dbReference type="KEGG" id="scm:SCHCO_02500130"/>
<accession>D8PPJ4</accession>
<gene>
    <name evidence="1" type="ORF">SCHCODRAFT_102563</name>
</gene>
<evidence type="ECO:0000313" key="1">
    <source>
        <dbReference type="EMBL" id="EFJ01636.1"/>
    </source>
</evidence>
<reference evidence="1 2" key="1">
    <citation type="journal article" date="2010" name="Nat. Biotechnol.">
        <title>Genome sequence of the model mushroom Schizophyllum commune.</title>
        <authorList>
            <person name="Ohm R.A."/>
            <person name="de Jong J.F."/>
            <person name="Lugones L.G."/>
            <person name="Aerts A."/>
            <person name="Kothe E."/>
            <person name="Stajich J.E."/>
            <person name="de Vries R.P."/>
            <person name="Record E."/>
            <person name="Levasseur A."/>
            <person name="Baker S.E."/>
            <person name="Bartholomew K.A."/>
            <person name="Coutinho P.M."/>
            <person name="Erdmann S."/>
            <person name="Fowler T.J."/>
            <person name="Gathman A.C."/>
            <person name="Lombard V."/>
            <person name="Henrissat B."/>
            <person name="Knabe N."/>
            <person name="Kuees U."/>
            <person name="Lilly W.W."/>
            <person name="Lindquist E."/>
            <person name="Lucas S."/>
            <person name="Magnuson J.K."/>
            <person name="Piumi F."/>
            <person name="Raudaskoski M."/>
            <person name="Salamov A."/>
            <person name="Schmutz J."/>
            <person name="Schwarze F.W.M.R."/>
            <person name="vanKuyk P.A."/>
            <person name="Horton J.S."/>
            <person name="Grigoriev I.V."/>
            <person name="Woesten H.A.B."/>
        </authorList>
    </citation>
    <scope>NUCLEOTIDE SEQUENCE [LARGE SCALE GENOMIC DNA]</scope>
    <source>
        <strain evidence="2">H4-8 / FGSC 9210</strain>
    </source>
</reference>
<keyword evidence="2" id="KW-1185">Reference proteome</keyword>
<dbReference type="EMBL" id="GL377302">
    <property type="protein sequence ID" value="EFJ01636.1"/>
    <property type="molecule type" value="Genomic_DNA"/>
</dbReference>
<dbReference type="RefSeq" id="XP_003036538.1">
    <property type="nucleotide sequence ID" value="XM_003036492.1"/>
</dbReference>
<protein>
    <submittedName>
        <fullName evidence="1">Uncharacterized protein</fullName>
    </submittedName>
</protein>
<sequence>MPPHESSGACAGHSTLTQVSENRAAVTAYGDGPSLRWEFWGTSSMLLLQRLSTPTVLLLVFWAHLGVPIYVEVFRRLHAGVAPPRPVVPRDQVRPASFMLSRLFLTSPGEETHD</sequence>
<proteinExistence type="predicted"/>
<organism evidence="2">
    <name type="scientific">Schizophyllum commune (strain H4-8 / FGSC 9210)</name>
    <name type="common">Split gill fungus</name>
    <dbReference type="NCBI Taxonomy" id="578458"/>
    <lineage>
        <taxon>Eukaryota</taxon>
        <taxon>Fungi</taxon>
        <taxon>Dikarya</taxon>
        <taxon>Basidiomycota</taxon>
        <taxon>Agaricomycotina</taxon>
        <taxon>Agaricomycetes</taxon>
        <taxon>Agaricomycetidae</taxon>
        <taxon>Agaricales</taxon>
        <taxon>Schizophyllaceae</taxon>
        <taxon>Schizophyllum</taxon>
    </lineage>
</organism>